<dbReference type="GO" id="GO:0004807">
    <property type="term" value="F:triose-phosphate isomerase activity"/>
    <property type="evidence" value="ECO:0007669"/>
    <property type="project" value="InterPro"/>
</dbReference>
<dbReference type="GO" id="GO:0006096">
    <property type="term" value="P:glycolytic process"/>
    <property type="evidence" value="ECO:0007669"/>
    <property type="project" value="TreeGrafter"/>
</dbReference>
<protein>
    <recommendedName>
        <fullName evidence="3">Triosephosphate isomerase</fullName>
    </recommendedName>
</protein>
<sequence length="209" mass="23315">MYKTPQEGVSFVSEISNLLLEKEKPTIIFCPSFTSLFHINENLSDSGIELGSQNVYFEPEGAFTGETSVRMLKDCGVRYVIIGHSERRHIFNENNTSLNKKLHAVLDNGLMPIFCIGETLNDRNAGYTQTILKEQLTKGLDGVKGQLIDRIVIAYEPVWAIGTGFNAKPKQVEDTHLQINELLAELFATELVKQIPILYGGSVKPENAK</sequence>
<dbReference type="Pfam" id="PF00121">
    <property type="entry name" value="TIM"/>
    <property type="match status" value="1"/>
</dbReference>
<dbReference type="PROSITE" id="PS51440">
    <property type="entry name" value="TIM_2"/>
    <property type="match status" value="1"/>
</dbReference>
<dbReference type="AlphaFoldDB" id="A0A381VEA8"/>
<dbReference type="Gene3D" id="3.20.20.70">
    <property type="entry name" value="Aldolase class I"/>
    <property type="match status" value="1"/>
</dbReference>
<organism evidence="2">
    <name type="scientific">marine metagenome</name>
    <dbReference type="NCBI Taxonomy" id="408172"/>
    <lineage>
        <taxon>unclassified sequences</taxon>
        <taxon>metagenomes</taxon>
        <taxon>ecological metagenomes</taxon>
    </lineage>
</organism>
<feature type="non-terminal residue" evidence="2">
    <location>
        <position position="209"/>
    </location>
</feature>
<dbReference type="InterPro" id="IPR013785">
    <property type="entry name" value="Aldolase_TIM"/>
</dbReference>
<name>A0A381VEA8_9ZZZZ</name>
<dbReference type="CDD" id="cd00311">
    <property type="entry name" value="TIM"/>
    <property type="match status" value="1"/>
</dbReference>
<dbReference type="PANTHER" id="PTHR21139:SF42">
    <property type="entry name" value="TRIOSEPHOSPHATE ISOMERASE"/>
    <property type="match status" value="1"/>
</dbReference>
<dbReference type="PANTHER" id="PTHR21139">
    <property type="entry name" value="TRIOSEPHOSPHATE ISOMERASE"/>
    <property type="match status" value="1"/>
</dbReference>
<keyword evidence="1" id="KW-0413">Isomerase</keyword>
<dbReference type="InterPro" id="IPR000652">
    <property type="entry name" value="Triosephosphate_isomerase"/>
</dbReference>
<dbReference type="PROSITE" id="PS00171">
    <property type="entry name" value="TIM_1"/>
    <property type="match status" value="1"/>
</dbReference>
<evidence type="ECO:0008006" key="3">
    <source>
        <dbReference type="Google" id="ProtNLM"/>
    </source>
</evidence>
<gene>
    <name evidence="2" type="ORF">METZ01_LOCUS90972</name>
</gene>
<proteinExistence type="predicted"/>
<dbReference type="SUPFAM" id="SSF51351">
    <property type="entry name" value="Triosephosphate isomerase (TIM)"/>
    <property type="match status" value="1"/>
</dbReference>
<accession>A0A381VEA8</accession>
<reference evidence="2" key="1">
    <citation type="submission" date="2018-05" db="EMBL/GenBank/DDBJ databases">
        <authorList>
            <person name="Lanie J.A."/>
            <person name="Ng W.-L."/>
            <person name="Kazmierczak K.M."/>
            <person name="Andrzejewski T.M."/>
            <person name="Davidsen T.M."/>
            <person name="Wayne K.J."/>
            <person name="Tettelin H."/>
            <person name="Glass J.I."/>
            <person name="Rusch D."/>
            <person name="Podicherti R."/>
            <person name="Tsui H.-C.T."/>
            <person name="Winkler M.E."/>
        </authorList>
    </citation>
    <scope>NUCLEOTIDE SEQUENCE</scope>
</reference>
<dbReference type="GO" id="GO:0005829">
    <property type="term" value="C:cytosol"/>
    <property type="evidence" value="ECO:0007669"/>
    <property type="project" value="TreeGrafter"/>
</dbReference>
<dbReference type="GO" id="GO:0019563">
    <property type="term" value="P:glycerol catabolic process"/>
    <property type="evidence" value="ECO:0007669"/>
    <property type="project" value="TreeGrafter"/>
</dbReference>
<evidence type="ECO:0000256" key="1">
    <source>
        <dbReference type="ARBA" id="ARBA00023235"/>
    </source>
</evidence>
<dbReference type="NCBIfam" id="TIGR00419">
    <property type="entry name" value="tim"/>
    <property type="match status" value="1"/>
</dbReference>
<dbReference type="EMBL" id="UINC01008471">
    <property type="protein sequence ID" value="SVA38118.1"/>
    <property type="molecule type" value="Genomic_DNA"/>
</dbReference>
<dbReference type="InterPro" id="IPR035990">
    <property type="entry name" value="TIM_sf"/>
</dbReference>
<dbReference type="GO" id="GO:0006094">
    <property type="term" value="P:gluconeogenesis"/>
    <property type="evidence" value="ECO:0007669"/>
    <property type="project" value="TreeGrafter"/>
</dbReference>
<evidence type="ECO:0000313" key="2">
    <source>
        <dbReference type="EMBL" id="SVA38118.1"/>
    </source>
</evidence>
<dbReference type="InterPro" id="IPR020861">
    <property type="entry name" value="Triosephosphate_isomerase_AS"/>
</dbReference>
<dbReference type="GO" id="GO:0046166">
    <property type="term" value="P:glyceraldehyde-3-phosphate biosynthetic process"/>
    <property type="evidence" value="ECO:0007669"/>
    <property type="project" value="TreeGrafter"/>
</dbReference>